<dbReference type="RefSeq" id="WP_242981354.1">
    <property type="nucleotide sequence ID" value="NZ_QKMR01000022.1"/>
</dbReference>
<evidence type="ECO:0000313" key="6">
    <source>
        <dbReference type="Proteomes" id="UP000248132"/>
    </source>
</evidence>
<accession>A0A318XU13</accession>
<organism evidence="5 6">
    <name type="scientific">Ruminiclostridium sufflavum DSM 19573</name>
    <dbReference type="NCBI Taxonomy" id="1121337"/>
    <lineage>
        <taxon>Bacteria</taxon>
        <taxon>Bacillati</taxon>
        <taxon>Bacillota</taxon>
        <taxon>Clostridia</taxon>
        <taxon>Eubacteriales</taxon>
        <taxon>Oscillospiraceae</taxon>
        <taxon>Ruminiclostridium</taxon>
    </lineage>
</organism>
<feature type="transmembrane region" description="Helical" evidence="3">
    <location>
        <begin position="72"/>
        <end position="90"/>
    </location>
</feature>
<evidence type="ECO:0000256" key="3">
    <source>
        <dbReference type="SAM" id="Phobius"/>
    </source>
</evidence>
<comment type="caution">
    <text evidence="5">The sequence shown here is derived from an EMBL/GenBank/DDBJ whole genome shotgun (WGS) entry which is preliminary data.</text>
</comment>
<keyword evidence="3" id="KW-1133">Transmembrane helix</keyword>
<gene>
    <name evidence="5" type="ORF">LY28_03129</name>
</gene>
<evidence type="ECO:0000256" key="1">
    <source>
        <dbReference type="ARBA" id="ARBA00023224"/>
    </source>
</evidence>
<dbReference type="EMBL" id="QKMR01000022">
    <property type="protein sequence ID" value="PYG85832.1"/>
    <property type="molecule type" value="Genomic_DNA"/>
</dbReference>
<keyword evidence="1 2" id="KW-0807">Transducer</keyword>
<dbReference type="AlphaFoldDB" id="A0A318XU13"/>
<dbReference type="PANTHER" id="PTHR32089">
    <property type="entry name" value="METHYL-ACCEPTING CHEMOTAXIS PROTEIN MCPB"/>
    <property type="match status" value="1"/>
</dbReference>
<keyword evidence="3" id="KW-0812">Transmembrane</keyword>
<dbReference type="GO" id="GO:0007165">
    <property type="term" value="P:signal transduction"/>
    <property type="evidence" value="ECO:0007669"/>
    <property type="project" value="UniProtKB-KW"/>
</dbReference>
<feature type="domain" description="Methyl-accepting transducer" evidence="4">
    <location>
        <begin position="167"/>
        <end position="417"/>
    </location>
</feature>
<dbReference type="Pfam" id="PF00015">
    <property type="entry name" value="MCPsignal"/>
    <property type="match status" value="1"/>
</dbReference>
<dbReference type="Proteomes" id="UP000248132">
    <property type="component" value="Unassembled WGS sequence"/>
</dbReference>
<keyword evidence="6" id="KW-1185">Reference proteome</keyword>
<proteinExistence type="predicted"/>
<evidence type="ECO:0000259" key="4">
    <source>
        <dbReference type="PROSITE" id="PS50111"/>
    </source>
</evidence>
<dbReference type="SMART" id="SM00283">
    <property type="entry name" value="MA"/>
    <property type="match status" value="1"/>
</dbReference>
<feature type="transmembrane region" description="Helical" evidence="3">
    <location>
        <begin position="12"/>
        <end position="31"/>
    </location>
</feature>
<name>A0A318XU13_9FIRM</name>
<dbReference type="Gene3D" id="1.10.287.950">
    <property type="entry name" value="Methyl-accepting chemotaxis protein"/>
    <property type="match status" value="1"/>
</dbReference>
<dbReference type="PANTHER" id="PTHR32089:SF112">
    <property type="entry name" value="LYSOZYME-LIKE PROTEIN-RELATED"/>
    <property type="match status" value="1"/>
</dbReference>
<reference evidence="5 6" key="1">
    <citation type="submission" date="2018-06" db="EMBL/GenBank/DDBJ databases">
        <title>Genomic Encyclopedia of Type Strains, Phase I: the one thousand microbial genomes (KMG-I) project.</title>
        <authorList>
            <person name="Kyrpides N."/>
        </authorList>
    </citation>
    <scope>NUCLEOTIDE SEQUENCE [LARGE SCALE GENOMIC DNA]</scope>
    <source>
        <strain evidence="5 6">DSM 19573</strain>
    </source>
</reference>
<dbReference type="GO" id="GO:0016020">
    <property type="term" value="C:membrane"/>
    <property type="evidence" value="ECO:0007669"/>
    <property type="project" value="InterPro"/>
</dbReference>
<dbReference type="InterPro" id="IPR004089">
    <property type="entry name" value="MCPsignal_dom"/>
</dbReference>
<evidence type="ECO:0000313" key="5">
    <source>
        <dbReference type="EMBL" id="PYG85832.1"/>
    </source>
</evidence>
<dbReference type="SUPFAM" id="SSF58104">
    <property type="entry name" value="Methyl-accepting chemotaxis protein (MCP) signaling domain"/>
    <property type="match status" value="1"/>
</dbReference>
<protein>
    <submittedName>
        <fullName evidence="5">Methyl-accepting chemotaxis protein</fullName>
    </submittedName>
</protein>
<evidence type="ECO:0000256" key="2">
    <source>
        <dbReference type="PROSITE-ProRule" id="PRU00284"/>
    </source>
</evidence>
<sequence>MKKIKISTKIVFLSIINSLIVAITNVIAAMFNTNNLDFTGSSAVSAAGNMPDANAAIPAPQNGISFMPPTSVLLGLVISMLLGIVISYIFGKIVSKPILKVTGITKRTADFDFADEYDLNKEFKSMDESREMAEALLDTRTALKGMAVKVRRISDKLDLHSQSLSKTTDDNVQSITQVVSTMSELAEGNSSQAQTINDINLTLVDSAKVIDSIAGEARVAAENAVGSLKTVEEGQEAVNIQALRMKENVEVTYETGKSISELSDMIEQVSGTIQVITSIAEQTNLLALNAAIEAARAGEAGKGFSVVSDEIRKLAEESSKAAKIIIDLTNKTKEKTTCVVSNIGTANLLIEEQQKALAITQTAFGKIQSSYENIVGNLQNTAAQVENFNIKTKSISEQTHDMAATAEESAASMEQISSTGQEQLASIEIIAQSAKELSILAEELNKEVKIFKI</sequence>
<keyword evidence="3" id="KW-0472">Membrane</keyword>
<dbReference type="PROSITE" id="PS50111">
    <property type="entry name" value="CHEMOTAXIS_TRANSDUC_2"/>
    <property type="match status" value="1"/>
</dbReference>